<dbReference type="SUPFAM" id="SSF75011">
    <property type="entry name" value="3-carboxy-cis,cis-mucoante lactonizing enzyme"/>
    <property type="match status" value="1"/>
</dbReference>
<proteinExistence type="predicted"/>
<name>U5QGH9_GLOK1</name>
<evidence type="ECO:0000313" key="3">
    <source>
        <dbReference type="Proteomes" id="UP000017396"/>
    </source>
</evidence>
<dbReference type="NCBIfam" id="TIGR03118">
    <property type="entry name" value="PEPCTERM_chp_1"/>
    <property type="match status" value="1"/>
</dbReference>
<accession>U5QGH9</accession>
<reference evidence="2 3" key="1">
    <citation type="journal article" date="2013" name="PLoS ONE">
        <title>Cultivation and Complete Genome Sequencing of Gloeobacter kilaueensis sp. nov., from a Lava Cave in Kilauea Caldera, Hawai'i.</title>
        <authorList>
            <person name="Saw J.H."/>
            <person name="Schatz M."/>
            <person name="Brown M.V."/>
            <person name="Kunkel D.D."/>
            <person name="Foster J.S."/>
            <person name="Shick H."/>
            <person name="Christensen S."/>
            <person name="Hou S."/>
            <person name="Wan X."/>
            <person name="Donachie S.P."/>
        </authorList>
    </citation>
    <scope>NUCLEOTIDE SEQUENCE [LARGE SCALE GENOMIC DNA]</scope>
    <source>
        <strain evidence="3">JS</strain>
    </source>
</reference>
<organism evidence="2 3">
    <name type="scientific">Gloeobacter kilaueensis (strain ATCC BAA-2537 / CCAP 1431/1 / ULC 316 / JS1)</name>
    <dbReference type="NCBI Taxonomy" id="1183438"/>
    <lineage>
        <taxon>Bacteria</taxon>
        <taxon>Bacillati</taxon>
        <taxon>Cyanobacteriota</taxon>
        <taxon>Cyanophyceae</taxon>
        <taxon>Gloeobacterales</taxon>
        <taxon>Gloeobacteraceae</taxon>
        <taxon>Gloeobacter</taxon>
    </lineage>
</organism>
<feature type="signal peptide" evidence="1">
    <location>
        <begin position="1"/>
        <end position="23"/>
    </location>
</feature>
<protein>
    <recommendedName>
        <fullName evidence="4">TIGR03118 family protein</fullName>
    </recommendedName>
</protein>
<keyword evidence="1" id="KW-0732">Signal</keyword>
<dbReference type="RefSeq" id="WP_023171798.1">
    <property type="nucleotide sequence ID" value="NC_022600.1"/>
</dbReference>
<dbReference type="KEGG" id="glj:GKIL_0524"/>
<feature type="chain" id="PRO_5004664057" description="TIGR03118 family protein" evidence="1">
    <location>
        <begin position="24"/>
        <end position="360"/>
    </location>
</feature>
<gene>
    <name evidence="2" type="ORF">GKIL_0524</name>
</gene>
<evidence type="ECO:0000256" key="1">
    <source>
        <dbReference type="SAM" id="SignalP"/>
    </source>
</evidence>
<dbReference type="eggNOG" id="COG3391">
    <property type="taxonomic scope" value="Bacteria"/>
</dbReference>
<sequence length="360" mass="36601">MKKSTICLAAGCVLSLASLSVPAAWAGSGSFYCPSNLVSDQPGVAKFQDPDLVNAWGISASSSSPFWVSDAGTGKSTLYDGNGVKQSLIVTIPPPAGSPAGTLSEPTGQVFNATTDFQVGGAPAIFLFATTNGTIAAWNTGTVAVNVVDAANGAAYTGVTIGSNSSGNYLFAANFAKGVIDVFDKNFATANLSGTFSDPNLPAGFSPFNILNLGGTLYVAYAKIDPATGDEVKGRGLGYVDAYDTNGVLLRRVASKGVLNAPWGLAIAPANFGKFSNALLVGNFGNGHISGFNPTTGKFLGQLFDQPRHRVTIDGLWGIIFGNGGAAGPTNTLFFAAGPNDEQNGLFGSIASSSSSCGGY</sequence>
<dbReference type="InterPro" id="IPR017549">
    <property type="entry name" value="APMV_L690"/>
</dbReference>
<dbReference type="OrthoDB" id="581621at2"/>
<keyword evidence="3" id="KW-1185">Reference proteome</keyword>
<dbReference type="PATRIC" id="fig|1183438.3.peg.521"/>
<evidence type="ECO:0008006" key="4">
    <source>
        <dbReference type="Google" id="ProtNLM"/>
    </source>
</evidence>
<dbReference type="Proteomes" id="UP000017396">
    <property type="component" value="Chromosome"/>
</dbReference>
<evidence type="ECO:0000313" key="2">
    <source>
        <dbReference type="EMBL" id="AGY56770.1"/>
    </source>
</evidence>
<dbReference type="AlphaFoldDB" id="U5QGH9"/>
<dbReference type="STRING" id="1183438.GKIL_0524"/>
<dbReference type="HOGENOM" id="CLU_040905_0_0_3"/>
<dbReference type="EMBL" id="CP003587">
    <property type="protein sequence ID" value="AGY56770.1"/>
    <property type="molecule type" value="Genomic_DNA"/>
</dbReference>